<dbReference type="AlphaFoldDB" id="A0A8H9FQJ7"/>
<gene>
    <name evidence="2" type="ORF">GCM10011314_06600</name>
</gene>
<evidence type="ECO:0000313" key="3">
    <source>
        <dbReference type="Proteomes" id="UP000628079"/>
    </source>
</evidence>
<feature type="signal peptide" evidence="1">
    <location>
        <begin position="1"/>
        <end position="36"/>
    </location>
</feature>
<feature type="chain" id="PRO_5034486138" description="DUF4232 domain-containing protein" evidence="1">
    <location>
        <begin position="37"/>
        <end position="210"/>
    </location>
</feature>
<evidence type="ECO:0008006" key="4">
    <source>
        <dbReference type="Google" id="ProtNLM"/>
    </source>
</evidence>
<reference evidence="2" key="1">
    <citation type="journal article" date="2014" name="Int. J. Syst. Evol. Microbiol.">
        <title>Complete genome sequence of Corynebacterium casei LMG S-19264T (=DSM 44701T), isolated from a smear-ripened cheese.</title>
        <authorList>
            <consortium name="US DOE Joint Genome Institute (JGI-PGF)"/>
            <person name="Walter F."/>
            <person name="Albersmeier A."/>
            <person name="Kalinowski J."/>
            <person name="Ruckert C."/>
        </authorList>
    </citation>
    <scope>NUCLEOTIDE SEQUENCE</scope>
    <source>
        <strain evidence="2">CGMCC 1.10749</strain>
    </source>
</reference>
<dbReference type="EMBL" id="BMEA01000001">
    <property type="protein sequence ID" value="GGB69968.1"/>
    <property type="molecule type" value="Genomic_DNA"/>
</dbReference>
<accession>A0A8H9FQJ7</accession>
<keyword evidence="1" id="KW-0732">Signal</keyword>
<dbReference type="Proteomes" id="UP000628079">
    <property type="component" value="Unassembled WGS sequence"/>
</dbReference>
<evidence type="ECO:0000313" key="2">
    <source>
        <dbReference type="EMBL" id="GGB69968.1"/>
    </source>
</evidence>
<proteinExistence type="predicted"/>
<sequence>MTEQREERRISRRTIAKGAAWTVPAVPLVMATPAYAASGGGPTGNFLGACKQPGNSCEPYGFNKGYSFLVSVTNTSTKPIYVYTRATGDLTPIFSIVTSSQSGVTFAYGDAVQYEPQVGEPPVYTPLPTSILIQPGQTVQLIIDASSSNSANFTASGNLYLAWGHTSTPGSDPDHPYVPKPPATNFGEGWIRIPFSTTFPPCDKDRYCVP</sequence>
<evidence type="ECO:0000256" key="1">
    <source>
        <dbReference type="SAM" id="SignalP"/>
    </source>
</evidence>
<name>A0A8H9FQJ7_9MICO</name>
<organism evidence="2 3">
    <name type="scientific">Knoellia flava</name>
    <dbReference type="NCBI Taxonomy" id="913969"/>
    <lineage>
        <taxon>Bacteria</taxon>
        <taxon>Bacillati</taxon>
        <taxon>Actinomycetota</taxon>
        <taxon>Actinomycetes</taxon>
        <taxon>Micrococcales</taxon>
        <taxon>Intrasporangiaceae</taxon>
        <taxon>Knoellia</taxon>
    </lineage>
</organism>
<reference evidence="2" key="2">
    <citation type="submission" date="2020-09" db="EMBL/GenBank/DDBJ databases">
        <authorList>
            <person name="Sun Q."/>
            <person name="Zhou Y."/>
        </authorList>
    </citation>
    <scope>NUCLEOTIDE SEQUENCE</scope>
    <source>
        <strain evidence="2">CGMCC 1.10749</strain>
    </source>
</reference>
<protein>
    <recommendedName>
        <fullName evidence="4">DUF4232 domain-containing protein</fullName>
    </recommendedName>
</protein>
<dbReference type="RefSeq" id="WP_035950112.1">
    <property type="nucleotide sequence ID" value="NZ_BMEA01000001.1"/>
</dbReference>
<comment type="caution">
    <text evidence="2">The sequence shown here is derived from an EMBL/GenBank/DDBJ whole genome shotgun (WGS) entry which is preliminary data.</text>
</comment>